<dbReference type="RefSeq" id="WP_149678248.1">
    <property type="nucleotide sequence ID" value="NZ_DAONMB010000060.1"/>
</dbReference>
<evidence type="ECO:0000313" key="3">
    <source>
        <dbReference type="Proteomes" id="UP000324781"/>
    </source>
</evidence>
<dbReference type="EMBL" id="FQZP01000011">
    <property type="protein sequence ID" value="SHI82581.1"/>
    <property type="molecule type" value="Genomic_DNA"/>
</dbReference>
<evidence type="ECO:0000259" key="1">
    <source>
        <dbReference type="Pfam" id="PF11823"/>
    </source>
</evidence>
<dbReference type="Pfam" id="PF11823">
    <property type="entry name" value="Se_S_carrier"/>
    <property type="match status" value="1"/>
</dbReference>
<name>A0A1M6EAW4_9FIRM</name>
<dbReference type="Proteomes" id="UP000324781">
    <property type="component" value="Unassembled WGS sequence"/>
</dbReference>
<proteinExistence type="predicted"/>
<protein>
    <recommendedName>
        <fullName evidence="1">Putative Se/S carrier protein-like domain-containing protein</fullName>
    </recommendedName>
</protein>
<dbReference type="AlphaFoldDB" id="A0A1M6EAW4"/>
<organism evidence="2 3">
    <name type="scientific">Thermoclostridium caenicola</name>
    <dbReference type="NCBI Taxonomy" id="659425"/>
    <lineage>
        <taxon>Bacteria</taxon>
        <taxon>Bacillati</taxon>
        <taxon>Bacillota</taxon>
        <taxon>Clostridia</taxon>
        <taxon>Eubacteriales</taxon>
        <taxon>Oscillospiraceae</taxon>
        <taxon>Thermoclostridium</taxon>
    </lineage>
</organism>
<feature type="domain" description="Putative Se/S carrier protein-like" evidence="1">
    <location>
        <begin position="2"/>
        <end position="67"/>
    </location>
</feature>
<reference evidence="2 3" key="1">
    <citation type="submission" date="2016-11" db="EMBL/GenBank/DDBJ databases">
        <authorList>
            <person name="Varghese N."/>
            <person name="Submissions S."/>
        </authorList>
    </citation>
    <scope>NUCLEOTIDE SEQUENCE [LARGE SCALE GENOMIC DNA]</scope>
    <source>
        <strain evidence="2 3">DSM 19027</strain>
    </source>
</reference>
<dbReference type="InterPro" id="IPR021778">
    <property type="entry name" value="Se/S_carrier-like"/>
</dbReference>
<gene>
    <name evidence="2" type="ORF">SAMN05444373_101142</name>
</gene>
<sequence length="86" mass="9773">MECLAIYDSGNFAYRVCRIFEKKGLEFEVIATPCKISEAGCGYCLSFPCEYLKSVLAESLACGCPVRAAYKVVEQNRKREYIKIER</sequence>
<dbReference type="OrthoDB" id="3192849at2"/>
<keyword evidence="3" id="KW-1185">Reference proteome</keyword>
<evidence type="ECO:0000313" key="2">
    <source>
        <dbReference type="EMBL" id="SHI82581.1"/>
    </source>
</evidence>
<accession>A0A1M6EAW4</accession>